<organism evidence="3">
    <name type="scientific">Triticum aestivum</name>
    <name type="common">Wheat</name>
    <dbReference type="NCBI Taxonomy" id="4565"/>
    <lineage>
        <taxon>Eukaryota</taxon>
        <taxon>Viridiplantae</taxon>
        <taxon>Streptophyta</taxon>
        <taxon>Embryophyta</taxon>
        <taxon>Tracheophyta</taxon>
        <taxon>Spermatophyta</taxon>
        <taxon>Magnoliopsida</taxon>
        <taxon>Liliopsida</taxon>
        <taxon>Poales</taxon>
        <taxon>Poaceae</taxon>
        <taxon>BOP clade</taxon>
        <taxon>Pooideae</taxon>
        <taxon>Triticodae</taxon>
        <taxon>Triticeae</taxon>
        <taxon>Triticinae</taxon>
        <taxon>Triticum</taxon>
    </lineage>
</organism>
<reference evidence="3" key="1">
    <citation type="submission" date="2018-08" db="EMBL/GenBank/DDBJ databases">
        <authorList>
            <person name="Rossello M."/>
        </authorList>
    </citation>
    <scope>NUCLEOTIDE SEQUENCE [LARGE SCALE GENOMIC DNA]</scope>
    <source>
        <strain evidence="3">cv. Chinese Spring</strain>
    </source>
</reference>
<dbReference type="Pfam" id="PF12937">
    <property type="entry name" value="F-box-like"/>
    <property type="match status" value="1"/>
</dbReference>
<protein>
    <recommendedName>
        <fullName evidence="5">F-box domain-containing protein</fullName>
    </recommendedName>
</protein>
<name>A0A3B6I4B3_WHEAT</name>
<feature type="domain" description="KIB1-4 beta-propeller" evidence="1">
    <location>
        <begin position="117"/>
        <end position="356"/>
    </location>
</feature>
<evidence type="ECO:0000313" key="4">
    <source>
        <dbReference type="Proteomes" id="UP000019116"/>
    </source>
</evidence>
<keyword evidence="4" id="KW-1185">Reference proteome</keyword>
<feature type="domain" description="F-box" evidence="2">
    <location>
        <begin position="21"/>
        <end position="55"/>
    </location>
</feature>
<proteinExistence type="predicted"/>
<accession>A0A3B6I4B3</accession>
<dbReference type="AlphaFoldDB" id="A0A3B6I4B3"/>
<dbReference type="InterPro" id="IPR005174">
    <property type="entry name" value="KIB1-4_b-propeller"/>
</dbReference>
<dbReference type="PANTHER" id="PTHR33800">
    <property type="entry name" value="OS06G0113600 PROTEIN"/>
    <property type="match status" value="1"/>
</dbReference>
<evidence type="ECO:0000259" key="2">
    <source>
        <dbReference type="Pfam" id="PF12937"/>
    </source>
</evidence>
<dbReference type="InterPro" id="IPR036047">
    <property type="entry name" value="F-box-like_dom_sf"/>
</dbReference>
<evidence type="ECO:0000313" key="3">
    <source>
        <dbReference type="EnsemblPlants" id="TraesCS4A02G455600.1"/>
    </source>
</evidence>
<dbReference type="EnsemblPlants" id="TraesCS4A02G455600.1">
    <property type="protein sequence ID" value="TraesCS4A02G455600.1"/>
    <property type="gene ID" value="TraesCS4A02G455600"/>
</dbReference>
<dbReference type="PANTHER" id="PTHR33800:SF8">
    <property type="entry name" value="F-BOX DOMAIN-CONTAINING PROTEIN"/>
    <property type="match status" value="1"/>
</dbReference>
<dbReference type="Pfam" id="PF03478">
    <property type="entry name" value="Beta-prop_KIB1-4"/>
    <property type="match status" value="1"/>
</dbReference>
<evidence type="ECO:0000259" key="1">
    <source>
        <dbReference type="Pfam" id="PF03478"/>
    </source>
</evidence>
<dbReference type="Proteomes" id="UP000019116">
    <property type="component" value="Chromosome 4A"/>
</dbReference>
<dbReference type="Gene3D" id="1.20.1280.50">
    <property type="match status" value="1"/>
</dbReference>
<dbReference type="OrthoDB" id="616378at2759"/>
<dbReference type="SUPFAM" id="SSF50965">
    <property type="entry name" value="Galactose oxidase, central domain"/>
    <property type="match status" value="1"/>
</dbReference>
<dbReference type="Gramene" id="TraesCS4A02G455600.1">
    <property type="protein sequence ID" value="TraesCS4A02G455600.1"/>
    <property type="gene ID" value="TraesCS4A02G455600"/>
</dbReference>
<dbReference type="SUPFAM" id="SSF81383">
    <property type="entry name" value="F-box domain"/>
    <property type="match status" value="1"/>
</dbReference>
<sequence length="377" mass="42148">MQTHSKPCVSSLATLSGLQEWADLPDGLLHTILPLLGSVCDLLAFSATCRSWRVAFLSYPSKSTLCTLVPPLLIQTNIRVDAPHVPSNDIHCKLCTCKVIDPSNQNITLRCQIDEEKFCFSGASYGHLIFSSNKSCVVFDVFTGFTASSPQLPFSVGAEFIYGALTAPLASAISCLIIEDGSTNLFWHVGSHSWVAHSLYHGPIKQVVVFKGQVFGMDSDRRLFKVHLAPQIRIQELPVLESKMISRQHLSDAWLVACGDMLLLVGFHRYVVTPARTFEVFRLDVSTEPALWLKVEKLENWAIFISKDKRSQALSCMNPEKWGGRSNCIYCYDCKSKRWITLGLGKPPQGQNVFVFMDCESILQPMWVVPSMFSLHR</sequence>
<reference evidence="3" key="2">
    <citation type="submission" date="2018-10" db="UniProtKB">
        <authorList>
            <consortium name="EnsemblPlants"/>
        </authorList>
    </citation>
    <scope>IDENTIFICATION</scope>
</reference>
<dbReference type="InterPro" id="IPR001810">
    <property type="entry name" value="F-box_dom"/>
</dbReference>
<evidence type="ECO:0008006" key="5">
    <source>
        <dbReference type="Google" id="ProtNLM"/>
    </source>
</evidence>
<dbReference type="InterPro" id="IPR011043">
    <property type="entry name" value="Gal_Oxase/kelch_b-propeller"/>
</dbReference>